<dbReference type="PANTHER" id="PTHR42865">
    <property type="entry name" value="PROTON/GLUTAMATE-ASPARTATE SYMPORTER"/>
    <property type="match status" value="1"/>
</dbReference>
<feature type="transmembrane region" description="Helical" evidence="7">
    <location>
        <begin position="41"/>
        <end position="62"/>
    </location>
</feature>
<dbReference type="RefSeq" id="WP_255928577.1">
    <property type="nucleotide sequence ID" value="NZ_JANFQP010000001.1"/>
</dbReference>
<accession>A0ABW5K7X4</accession>
<evidence type="ECO:0000256" key="4">
    <source>
        <dbReference type="ARBA" id="ARBA00022692"/>
    </source>
</evidence>
<keyword evidence="4 7" id="KW-0812">Transmembrane</keyword>
<protein>
    <submittedName>
        <fullName evidence="8">Dicarboxylate/amino acid:cation symporter</fullName>
    </submittedName>
</protein>
<dbReference type="Pfam" id="PF00375">
    <property type="entry name" value="SDF"/>
    <property type="match status" value="1"/>
</dbReference>
<evidence type="ECO:0000256" key="2">
    <source>
        <dbReference type="ARBA" id="ARBA00022448"/>
    </source>
</evidence>
<proteinExistence type="predicted"/>
<evidence type="ECO:0000256" key="3">
    <source>
        <dbReference type="ARBA" id="ARBA00022475"/>
    </source>
</evidence>
<evidence type="ECO:0000313" key="9">
    <source>
        <dbReference type="Proteomes" id="UP001597394"/>
    </source>
</evidence>
<evidence type="ECO:0000256" key="7">
    <source>
        <dbReference type="SAM" id="Phobius"/>
    </source>
</evidence>
<gene>
    <name evidence="8" type="ORF">ACFSO8_05970</name>
</gene>
<reference evidence="9" key="1">
    <citation type="journal article" date="2019" name="Int. J. Syst. Evol. Microbiol.">
        <title>The Global Catalogue of Microorganisms (GCM) 10K type strain sequencing project: providing services to taxonomists for standard genome sequencing and annotation.</title>
        <authorList>
            <consortium name="The Broad Institute Genomics Platform"/>
            <consortium name="The Broad Institute Genome Sequencing Center for Infectious Disease"/>
            <person name="Wu L."/>
            <person name="Ma J."/>
        </authorList>
    </citation>
    <scope>NUCLEOTIDE SEQUENCE [LARGE SCALE GENOMIC DNA]</scope>
    <source>
        <strain evidence="9">KCTC 52204</strain>
    </source>
</reference>
<organism evidence="8 9">
    <name type="scientific">Kaistella montana</name>
    <dbReference type="NCBI Taxonomy" id="1849733"/>
    <lineage>
        <taxon>Bacteria</taxon>
        <taxon>Pseudomonadati</taxon>
        <taxon>Bacteroidota</taxon>
        <taxon>Flavobacteriia</taxon>
        <taxon>Flavobacteriales</taxon>
        <taxon>Weeksellaceae</taxon>
        <taxon>Chryseobacterium group</taxon>
        <taxon>Kaistella</taxon>
    </lineage>
</organism>
<dbReference type="InterPro" id="IPR036458">
    <property type="entry name" value="Na:dicarbo_symporter_sf"/>
</dbReference>
<feature type="transmembrane region" description="Helical" evidence="7">
    <location>
        <begin position="181"/>
        <end position="199"/>
    </location>
</feature>
<feature type="transmembrane region" description="Helical" evidence="7">
    <location>
        <begin position="363"/>
        <end position="381"/>
    </location>
</feature>
<keyword evidence="6 7" id="KW-0472">Membrane</keyword>
<dbReference type="EMBL" id="JBHULG010000001">
    <property type="protein sequence ID" value="MFD2545006.1"/>
    <property type="molecule type" value="Genomic_DNA"/>
</dbReference>
<keyword evidence="2" id="KW-0813">Transport</keyword>
<keyword evidence="9" id="KW-1185">Reference proteome</keyword>
<dbReference type="SUPFAM" id="SSF118215">
    <property type="entry name" value="Proton glutamate symport protein"/>
    <property type="match status" value="1"/>
</dbReference>
<feature type="transmembrane region" description="Helical" evidence="7">
    <location>
        <begin position="7"/>
        <end position="29"/>
    </location>
</feature>
<comment type="caution">
    <text evidence="8">The sequence shown here is derived from an EMBL/GenBank/DDBJ whole genome shotgun (WGS) entry which is preliminary data.</text>
</comment>
<sequence>MKQLIKNYSGIILLIIGITAGSFIGIFFPKAVDYLKPLGDIFLNLLFVSVVPLVFFAVSNSIASLEEQSKFGKIIFSMIFTFLLFIIIAALFTICAVYFFPTEALPSTSKEILETGNDSTWGDRIVSFFTVGEFNELFSRKNMLALLIFAFLTGTAARKTGEAGKHFTFFLASGYEVMKELLLLVMKAAPIGLGAYFAYQVATVGPQLFGFYAKPLGLYYAAGVVYFLVFFSIYAFAAKGKDGVKIFWKNNIYPSLTAISTCSSFATMPANLQAAARIGVPDAIANIVIPIGSTLHKNGSSMSSIIKIYVAFLIIGRDFFDPMNLLLALGITIFVSIVAGGIPNGGYIGEMLMISVYQLPVEAIPAVMIIGTLVDPLATVLNSTGDTVAAMFVTKISGEKFQEPKEFAV</sequence>
<comment type="subcellular location">
    <subcellularLocation>
        <location evidence="1">Cell membrane</location>
        <topology evidence="1">Multi-pass membrane protein</topology>
    </subcellularLocation>
</comment>
<name>A0ABW5K7X4_9FLAO</name>
<dbReference type="PANTHER" id="PTHR42865:SF7">
    <property type="entry name" value="PROTON_GLUTAMATE-ASPARTATE SYMPORTER"/>
    <property type="match status" value="1"/>
</dbReference>
<evidence type="ECO:0000313" key="8">
    <source>
        <dbReference type="EMBL" id="MFD2545006.1"/>
    </source>
</evidence>
<feature type="transmembrane region" description="Helical" evidence="7">
    <location>
        <begin position="325"/>
        <end position="343"/>
    </location>
</feature>
<keyword evidence="3" id="KW-1003">Cell membrane</keyword>
<feature type="transmembrane region" description="Helical" evidence="7">
    <location>
        <begin position="219"/>
        <end position="237"/>
    </location>
</feature>
<evidence type="ECO:0000256" key="1">
    <source>
        <dbReference type="ARBA" id="ARBA00004651"/>
    </source>
</evidence>
<dbReference type="Proteomes" id="UP001597394">
    <property type="component" value="Unassembled WGS sequence"/>
</dbReference>
<evidence type="ECO:0000256" key="6">
    <source>
        <dbReference type="ARBA" id="ARBA00023136"/>
    </source>
</evidence>
<dbReference type="InterPro" id="IPR001991">
    <property type="entry name" value="Na-dicarboxylate_symporter"/>
</dbReference>
<evidence type="ECO:0000256" key="5">
    <source>
        <dbReference type="ARBA" id="ARBA00022989"/>
    </source>
</evidence>
<feature type="transmembrane region" description="Helical" evidence="7">
    <location>
        <begin position="74"/>
        <end position="100"/>
    </location>
</feature>
<dbReference type="Gene3D" id="1.10.3860.10">
    <property type="entry name" value="Sodium:dicarboxylate symporter"/>
    <property type="match status" value="1"/>
</dbReference>
<dbReference type="PRINTS" id="PR00173">
    <property type="entry name" value="EDTRNSPORT"/>
</dbReference>
<keyword evidence="5 7" id="KW-1133">Transmembrane helix</keyword>